<dbReference type="WBParaSite" id="PDA_v2.g24119.t1">
    <property type="protein sequence ID" value="PDA_v2.g24119.t1"/>
    <property type="gene ID" value="PDA_v2.g24119"/>
</dbReference>
<dbReference type="SUPFAM" id="SSF50494">
    <property type="entry name" value="Trypsin-like serine proteases"/>
    <property type="match status" value="1"/>
</dbReference>
<dbReference type="AlphaFoldDB" id="A0A914PZ34"/>
<feature type="domain" description="TAR DNA-binding protein 43 N-terminal" evidence="1">
    <location>
        <begin position="2"/>
        <end position="74"/>
    </location>
</feature>
<dbReference type="Proteomes" id="UP000887578">
    <property type="component" value="Unplaced"/>
</dbReference>
<evidence type="ECO:0000259" key="1">
    <source>
        <dbReference type="Pfam" id="PF18694"/>
    </source>
</evidence>
<dbReference type="Pfam" id="PF18694">
    <property type="entry name" value="TDP-43_N"/>
    <property type="match status" value="1"/>
</dbReference>
<dbReference type="InterPro" id="IPR009003">
    <property type="entry name" value="Peptidase_S1_PA"/>
</dbReference>
<sequence length="342" mass="38200">MVNITDRGSNTTLKFNLSDDQTVSFAYLKQYFPGALALIYKDGEKNMYLGFDLTMTKIIPPPDGWKDKTFYVYYKVKKTKKKNTHKQVSASDLISEPQAKRGRFETPISIKEKEGLICATVLVSLKKGNVFDCAYSVTLCTKLMLYFLLEYNGNNFADESIKKCVTIVTKTQAITAGHLIPQGLPAAKIFNVYDAEGQSYPVKLVKLFTPSLDLALLETVDVEFKNVPRGIDMPIVGLQYFVLGYDGEYPYAGFRCFYGRIHKTTMALNEQYIIGSHETTDGCSGGGVFNPHGYLIGICVSGKLNPSNYVGTLAQHLIFLNYGQTPYSSIVPAILCRYLCRQ</sequence>
<evidence type="ECO:0000313" key="2">
    <source>
        <dbReference type="Proteomes" id="UP000887578"/>
    </source>
</evidence>
<organism evidence="2 3">
    <name type="scientific">Panagrolaimus davidi</name>
    <dbReference type="NCBI Taxonomy" id="227884"/>
    <lineage>
        <taxon>Eukaryota</taxon>
        <taxon>Metazoa</taxon>
        <taxon>Ecdysozoa</taxon>
        <taxon>Nematoda</taxon>
        <taxon>Chromadorea</taxon>
        <taxon>Rhabditida</taxon>
        <taxon>Tylenchina</taxon>
        <taxon>Panagrolaimomorpha</taxon>
        <taxon>Panagrolaimoidea</taxon>
        <taxon>Panagrolaimidae</taxon>
        <taxon>Panagrolaimus</taxon>
    </lineage>
</organism>
<dbReference type="Gene3D" id="2.40.10.120">
    <property type="match status" value="1"/>
</dbReference>
<accession>A0A914PZ34</accession>
<evidence type="ECO:0000313" key="3">
    <source>
        <dbReference type="WBParaSite" id="PDA_v2.g24119.t1"/>
    </source>
</evidence>
<name>A0A914PZ34_9BILA</name>
<keyword evidence="2" id="KW-1185">Reference proteome</keyword>
<protein>
    <submittedName>
        <fullName evidence="3">TAR DNA-binding protein 43 N-terminal domain-containing protein</fullName>
    </submittedName>
</protein>
<proteinExistence type="predicted"/>
<dbReference type="Pfam" id="PF13365">
    <property type="entry name" value="Trypsin_2"/>
    <property type="match status" value="1"/>
</dbReference>
<dbReference type="InterPro" id="IPR041105">
    <property type="entry name" value="TDP-43_N"/>
</dbReference>
<reference evidence="3" key="1">
    <citation type="submission" date="2022-11" db="UniProtKB">
        <authorList>
            <consortium name="WormBaseParasite"/>
        </authorList>
    </citation>
    <scope>IDENTIFICATION</scope>
</reference>